<protein>
    <submittedName>
        <fullName evidence="1">Uncharacterized protein</fullName>
    </submittedName>
</protein>
<dbReference type="EMBL" id="UINC01164435">
    <property type="protein sequence ID" value="SVD65284.1"/>
    <property type="molecule type" value="Genomic_DNA"/>
</dbReference>
<gene>
    <name evidence="1" type="ORF">METZ01_LOCUS418138</name>
</gene>
<proteinExistence type="predicted"/>
<name>A0A382X338_9ZZZZ</name>
<sequence length="31" mass="3539">MTHNGLIILPHDIHIIRQDSPARQSSSFKIL</sequence>
<feature type="non-terminal residue" evidence="1">
    <location>
        <position position="31"/>
    </location>
</feature>
<organism evidence="1">
    <name type="scientific">marine metagenome</name>
    <dbReference type="NCBI Taxonomy" id="408172"/>
    <lineage>
        <taxon>unclassified sequences</taxon>
        <taxon>metagenomes</taxon>
        <taxon>ecological metagenomes</taxon>
    </lineage>
</organism>
<accession>A0A382X338</accession>
<reference evidence="1" key="1">
    <citation type="submission" date="2018-05" db="EMBL/GenBank/DDBJ databases">
        <authorList>
            <person name="Lanie J.A."/>
            <person name="Ng W.-L."/>
            <person name="Kazmierczak K.M."/>
            <person name="Andrzejewski T.M."/>
            <person name="Davidsen T.M."/>
            <person name="Wayne K.J."/>
            <person name="Tettelin H."/>
            <person name="Glass J.I."/>
            <person name="Rusch D."/>
            <person name="Podicherti R."/>
            <person name="Tsui H.-C.T."/>
            <person name="Winkler M.E."/>
        </authorList>
    </citation>
    <scope>NUCLEOTIDE SEQUENCE</scope>
</reference>
<dbReference type="AlphaFoldDB" id="A0A382X338"/>
<evidence type="ECO:0000313" key="1">
    <source>
        <dbReference type="EMBL" id="SVD65284.1"/>
    </source>
</evidence>